<sequence length="379" mass="42520">MPVNYKKDPMAEYVNEAIAVRDDMRKEYDPYTPAHQTIDMIISRMVNLQNAGVNMAVGNDVKSGVPKNLELCLSDSEEMKSPSRQKSQTVKSFKETCAKETDKQRVSKTEKKTVKLTQVPSCDSVMHFLPIDYSKRNPWRRIIGFHASTLELRSSTYPARSSVKKLRFAQAKKPLNYMYSYFSVEIIDCDEKSSITIGICRKDYPSKIFPGKTAGSIGYFSDTGTVLLRDSVQLNGQKFSKGDVIGCGIIYPPDYKKYVDLSTDDNSDGMSDVVLTSILDRKSMDFVRSVLNLNAQKEGDMDSEGASCDSQAKLEGTECDHYNENFVESRTQVEVYFTHNMQVIGKVLAHIPIGGFYPTIHIFSSSAIKMKVDLNPPSS</sequence>
<evidence type="ECO:0000259" key="1">
    <source>
        <dbReference type="Pfam" id="PF00622"/>
    </source>
</evidence>
<organism evidence="2">
    <name type="scientific">Parasteatoda tepidariorum</name>
    <name type="common">Common house spider</name>
    <name type="synonym">Achaearanea tepidariorum</name>
    <dbReference type="NCBI Taxonomy" id="114398"/>
    <lineage>
        <taxon>Eukaryota</taxon>
        <taxon>Metazoa</taxon>
        <taxon>Ecdysozoa</taxon>
        <taxon>Arthropoda</taxon>
        <taxon>Chelicerata</taxon>
        <taxon>Arachnida</taxon>
        <taxon>Araneae</taxon>
        <taxon>Araneomorphae</taxon>
        <taxon>Entelegynae</taxon>
        <taxon>Araneoidea</taxon>
        <taxon>Theridiidae</taxon>
        <taxon>Parasteatoda</taxon>
    </lineage>
</organism>
<dbReference type="InterPro" id="IPR003877">
    <property type="entry name" value="SPRY_dom"/>
</dbReference>
<dbReference type="InterPro" id="IPR043136">
    <property type="entry name" value="B30.2/SPRY_sf"/>
</dbReference>
<dbReference type="AlphaFoldDB" id="A0A2L2YCV5"/>
<dbReference type="SUPFAM" id="SSF49899">
    <property type="entry name" value="Concanavalin A-like lectins/glucanases"/>
    <property type="match status" value="1"/>
</dbReference>
<accession>A0A2L2YCV5</accession>
<dbReference type="InterPro" id="IPR013320">
    <property type="entry name" value="ConA-like_dom_sf"/>
</dbReference>
<dbReference type="Gene3D" id="2.60.120.920">
    <property type="match status" value="1"/>
</dbReference>
<dbReference type="EMBL" id="IAAA01019150">
    <property type="protein sequence ID" value="LAA05015.1"/>
    <property type="molecule type" value="mRNA"/>
</dbReference>
<proteinExistence type="evidence at transcript level"/>
<dbReference type="EMBL" id="IAAA01019149">
    <property type="protein sequence ID" value="LAA05011.1"/>
    <property type="molecule type" value="mRNA"/>
</dbReference>
<dbReference type="OrthoDB" id="25503at2759"/>
<protein>
    <submittedName>
        <fullName evidence="2">SPRY domain-containing protein 3</fullName>
    </submittedName>
</protein>
<reference evidence="2" key="1">
    <citation type="journal article" date="2016" name="Mol. Ecol. Resour.">
        <title>Evaluation of the impact of RNA preservation methods of spiders for de novo transcriptome assembly.</title>
        <authorList>
            <person name="Kono N."/>
            <person name="Nakamura H."/>
            <person name="Ito Y."/>
            <person name="Tomita M."/>
            <person name="Arakawa K."/>
        </authorList>
    </citation>
    <scope>NUCLEOTIDE SEQUENCE</scope>
    <source>
        <tissue evidence="2">Whole body</tissue>
    </source>
</reference>
<dbReference type="Pfam" id="PF00622">
    <property type="entry name" value="SPRY"/>
    <property type="match status" value="1"/>
</dbReference>
<feature type="domain" description="SPRY" evidence="1">
    <location>
        <begin position="181"/>
        <end position="249"/>
    </location>
</feature>
<dbReference type="EMBL" id="IAAA01019148">
    <property type="protein sequence ID" value="LAA05007.1"/>
    <property type="molecule type" value="mRNA"/>
</dbReference>
<name>A0A2L2YCV5_PARTP</name>
<evidence type="ECO:0000313" key="2">
    <source>
        <dbReference type="EMBL" id="LAA05015.1"/>
    </source>
</evidence>